<evidence type="ECO:0000256" key="1">
    <source>
        <dbReference type="ARBA" id="ARBA00004123"/>
    </source>
</evidence>
<keyword evidence="6" id="KW-0227">DNA damage</keyword>
<keyword evidence="11" id="KW-0539">Nucleus</keyword>
<evidence type="ECO:0000256" key="10">
    <source>
        <dbReference type="ARBA" id="ARBA00023204"/>
    </source>
</evidence>
<feature type="region of interest" description="Disordered" evidence="13">
    <location>
        <begin position="1"/>
        <end position="36"/>
    </location>
</feature>
<evidence type="ECO:0000256" key="9">
    <source>
        <dbReference type="ARBA" id="ARBA00023172"/>
    </source>
</evidence>
<evidence type="ECO:0000256" key="7">
    <source>
        <dbReference type="ARBA" id="ARBA00022840"/>
    </source>
</evidence>
<evidence type="ECO:0000256" key="4">
    <source>
        <dbReference type="ARBA" id="ARBA00022454"/>
    </source>
</evidence>
<evidence type="ECO:0000256" key="13">
    <source>
        <dbReference type="SAM" id="MobiDB-lite"/>
    </source>
</evidence>
<feature type="coiled-coil region" evidence="12">
    <location>
        <begin position="649"/>
        <end position="822"/>
    </location>
</feature>
<keyword evidence="7" id="KW-0067">ATP-binding</keyword>
<evidence type="ECO:0000256" key="3">
    <source>
        <dbReference type="ARBA" id="ARBA00006793"/>
    </source>
</evidence>
<keyword evidence="10" id="KW-0234">DNA repair</keyword>
<organism evidence="15 16">
    <name type="scientific">Ditylenchus dipsaci</name>
    <dbReference type="NCBI Taxonomy" id="166011"/>
    <lineage>
        <taxon>Eukaryota</taxon>
        <taxon>Metazoa</taxon>
        <taxon>Ecdysozoa</taxon>
        <taxon>Nematoda</taxon>
        <taxon>Chromadorea</taxon>
        <taxon>Rhabditida</taxon>
        <taxon>Tylenchina</taxon>
        <taxon>Tylenchomorpha</taxon>
        <taxon>Sphaerularioidea</taxon>
        <taxon>Anguinidae</taxon>
        <taxon>Anguininae</taxon>
        <taxon>Ditylenchus</taxon>
    </lineage>
</organism>
<comment type="similarity">
    <text evidence="3">Belongs to the SMC family. SMC6 subfamily.</text>
</comment>
<evidence type="ECO:0000313" key="15">
    <source>
        <dbReference type="Proteomes" id="UP000887574"/>
    </source>
</evidence>
<dbReference type="GO" id="GO:0030915">
    <property type="term" value="C:Smc5-Smc6 complex"/>
    <property type="evidence" value="ECO:0007669"/>
    <property type="project" value="TreeGrafter"/>
</dbReference>
<keyword evidence="9" id="KW-0233">DNA recombination</keyword>
<evidence type="ECO:0000256" key="2">
    <source>
        <dbReference type="ARBA" id="ARBA00004286"/>
    </source>
</evidence>
<name>A0A915DVB2_9BILA</name>
<proteinExistence type="inferred from homology"/>
<protein>
    <submittedName>
        <fullName evidence="16">RecF/RecN/SMC N-terminal domain-containing protein</fullName>
    </submittedName>
</protein>
<dbReference type="Pfam" id="PF02463">
    <property type="entry name" value="SMC_N"/>
    <property type="match status" value="1"/>
</dbReference>
<dbReference type="GO" id="GO:0005634">
    <property type="term" value="C:nucleus"/>
    <property type="evidence" value="ECO:0007669"/>
    <property type="project" value="UniProtKB-SubCell"/>
</dbReference>
<comment type="subcellular location">
    <subcellularLocation>
        <location evidence="2">Chromosome</location>
    </subcellularLocation>
    <subcellularLocation>
        <location evidence="1">Nucleus</location>
    </subcellularLocation>
</comment>
<dbReference type="SUPFAM" id="SSF52540">
    <property type="entry name" value="P-loop containing nucleoside triphosphate hydrolases"/>
    <property type="match status" value="1"/>
</dbReference>
<feature type="coiled-coil region" evidence="12">
    <location>
        <begin position="335"/>
        <end position="398"/>
    </location>
</feature>
<evidence type="ECO:0000256" key="11">
    <source>
        <dbReference type="ARBA" id="ARBA00023242"/>
    </source>
</evidence>
<feature type="compositionally biased region" description="Basic and acidic residues" evidence="13">
    <location>
        <begin position="16"/>
        <end position="29"/>
    </location>
</feature>
<dbReference type="WBParaSite" id="jg23560">
    <property type="protein sequence ID" value="jg23560"/>
    <property type="gene ID" value="jg23560"/>
</dbReference>
<dbReference type="InterPro" id="IPR003395">
    <property type="entry name" value="RecF/RecN/SMC_N"/>
</dbReference>
<keyword evidence="15" id="KW-1185">Reference proteome</keyword>
<dbReference type="GO" id="GO:0003684">
    <property type="term" value="F:damaged DNA binding"/>
    <property type="evidence" value="ECO:0007669"/>
    <property type="project" value="TreeGrafter"/>
</dbReference>
<dbReference type="PANTHER" id="PTHR19306">
    <property type="entry name" value="STRUCTURAL MAINTENANCE OF CHROMOSOMES 5,6 SMC5, SMC6"/>
    <property type="match status" value="1"/>
</dbReference>
<evidence type="ECO:0000259" key="14">
    <source>
        <dbReference type="Pfam" id="PF02463"/>
    </source>
</evidence>
<reference evidence="16" key="1">
    <citation type="submission" date="2022-11" db="UniProtKB">
        <authorList>
            <consortium name="WormBaseParasite"/>
        </authorList>
    </citation>
    <scope>IDENTIFICATION</scope>
</reference>
<dbReference type="Gene3D" id="3.40.50.300">
    <property type="entry name" value="P-loop containing nucleotide triphosphate hydrolases"/>
    <property type="match status" value="2"/>
</dbReference>
<dbReference type="GO" id="GO:0035861">
    <property type="term" value="C:site of double-strand break"/>
    <property type="evidence" value="ECO:0007669"/>
    <property type="project" value="TreeGrafter"/>
</dbReference>
<dbReference type="InterPro" id="IPR027417">
    <property type="entry name" value="P-loop_NTPase"/>
</dbReference>
<dbReference type="GO" id="GO:0000724">
    <property type="term" value="P:double-strand break repair via homologous recombination"/>
    <property type="evidence" value="ECO:0007669"/>
    <property type="project" value="TreeGrafter"/>
</dbReference>
<evidence type="ECO:0000256" key="6">
    <source>
        <dbReference type="ARBA" id="ARBA00022763"/>
    </source>
</evidence>
<accession>A0A915DVB2</accession>
<dbReference type="AlphaFoldDB" id="A0A915DVB2"/>
<evidence type="ECO:0000256" key="8">
    <source>
        <dbReference type="ARBA" id="ARBA00023054"/>
    </source>
</evidence>
<evidence type="ECO:0000256" key="5">
    <source>
        <dbReference type="ARBA" id="ARBA00022741"/>
    </source>
</evidence>
<sequence length="1035" mass="120843">MKSNAPSRRSGKRTHTSGEDEYRRLREEASSQFSQVPQIPGKLISVELTNFMCHSTMKLVFDANKNNCYYIIGANGSGKSAIFSGINIGLGGRGRANDRGNTVQSYIKEGKDTAKTRVVLSNGGRNAHPNYGPEIIVERNITPSATTYCLKSRDKEGAVERVVSRKKIDLDRLLQRFNIELDNPLSWLSQDRARQFLQEMKPEKLYEIFTMSTELEATETLYRTIATHLTEMEYQLKICDKKKASMQKDFDALVERFKAGRKIVENKRTYSHLQWKLLWSKIKDVDMQMGKHDEMVTHCRNLKTKLERNVEKYRADQAKEDFEKSNQEFYRNRLTEKLKSNIRTAEREVKQTNDQLARVLGDSNRDVEAEENQLLVQKSRVMQTLTELEDARKQLLEREKLTEECFYAKLDEFEKSRSYVQALTSEIEKIGRDRQTYQAAQKDRYALLGQEIPALINLVRQNKDRFQKIPFGPIGAYVKLRDGKWAAPVEFCLKGLLNNFVCHSAEDRKQLEQLCRANRIKPPPIITYRYTEEKYDVNDNEPDSNFSTVLRVIEVQNATIHNVLLDQANIENRLLIETDEEARRIMREHPPKNAKQALTINCGQAYPKLSVRENYRFYANRFDARFLAKDFQLTARDFQAEHSQLACDLERRKEILARLAEEKSSAEAAKQKVKNEILALQQEVAKFISQKKANEEKLQELQKVISSGDLIQNFKKTLEENTQILEKHLTDMEKHAQQIKDKERESQLIKVRMAEIHEEMKSFKDKHQSIEDEKERDEQLIAQYQNCIEKESGKFERIDRRINETEDKKESLNKDRARFEEECFASKDDNLRCQKPPELTDPPDMHMIPSLEEVVEEIATVDAQIRAAEENMNSTKLVKREDIVKFKETKKRFLVRLNFFRNIYNRLSQLMEDRQAKFHLLMFALPRTLSKSFVEQMGMRGYHGSLNGLSGGERSYTTACFVMALWKCVESPFRCLDEFDVFMDMLNRKMVMEMLVEFAVEHKSNQFFFFTPQGVNELKDRDNIEIFEIQKSANS</sequence>
<keyword evidence="8 12" id="KW-0175">Coiled coil</keyword>
<keyword evidence="4" id="KW-0158">Chromosome</keyword>
<dbReference type="Proteomes" id="UP000887574">
    <property type="component" value="Unplaced"/>
</dbReference>
<dbReference type="PANTHER" id="PTHR19306:SF6">
    <property type="entry name" value="STRUCTURAL MAINTENANCE OF CHROMOSOMES PROTEIN 6"/>
    <property type="match status" value="1"/>
</dbReference>
<evidence type="ECO:0000313" key="16">
    <source>
        <dbReference type="WBParaSite" id="jg23560"/>
    </source>
</evidence>
<keyword evidence="5" id="KW-0547">Nucleotide-binding</keyword>
<dbReference type="GO" id="GO:0003697">
    <property type="term" value="F:single-stranded DNA binding"/>
    <property type="evidence" value="ECO:0007669"/>
    <property type="project" value="TreeGrafter"/>
</dbReference>
<evidence type="ECO:0000256" key="12">
    <source>
        <dbReference type="SAM" id="Coils"/>
    </source>
</evidence>
<dbReference type="GO" id="GO:0005524">
    <property type="term" value="F:ATP binding"/>
    <property type="evidence" value="ECO:0007669"/>
    <property type="project" value="UniProtKB-KW"/>
</dbReference>
<feature type="domain" description="RecF/RecN/SMC N-terminal" evidence="14">
    <location>
        <begin position="45"/>
        <end position="1011"/>
    </location>
</feature>